<protein>
    <submittedName>
        <fullName evidence="2">Uncharacterized protein</fullName>
    </submittedName>
</protein>
<accession>A0AAV0WFG8</accession>
<comment type="caution">
    <text evidence="2">The sequence shown here is derived from an EMBL/GenBank/DDBJ whole genome shotgun (WGS) entry which is preliminary data.</text>
</comment>
<gene>
    <name evidence="2" type="ORF">MEUPH1_LOCUS10614</name>
</gene>
<evidence type="ECO:0000313" key="2">
    <source>
        <dbReference type="EMBL" id="CAI6354650.1"/>
    </source>
</evidence>
<organism evidence="2 3">
    <name type="scientific">Macrosiphum euphorbiae</name>
    <name type="common">potato aphid</name>
    <dbReference type="NCBI Taxonomy" id="13131"/>
    <lineage>
        <taxon>Eukaryota</taxon>
        <taxon>Metazoa</taxon>
        <taxon>Ecdysozoa</taxon>
        <taxon>Arthropoda</taxon>
        <taxon>Hexapoda</taxon>
        <taxon>Insecta</taxon>
        <taxon>Pterygota</taxon>
        <taxon>Neoptera</taxon>
        <taxon>Paraneoptera</taxon>
        <taxon>Hemiptera</taxon>
        <taxon>Sternorrhyncha</taxon>
        <taxon>Aphidomorpha</taxon>
        <taxon>Aphidoidea</taxon>
        <taxon>Aphididae</taxon>
        <taxon>Macrosiphini</taxon>
        <taxon>Macrosiphum</taxon>
    </lineage>
</organism>
<dbReference type="AlphaFoldDB" id="A0AAV0WFG8"/>
<proteinExistence type="predicted"/>
<feature type="compositionally biased region" description="Polar residues" evidence="1">
    <location>
        <begin position="34"/>
        <end position="52"/>
    </location>
</feature>
<keyword evidence="3" id="KW-1185">Reference proteome</keyword>
<evidence type="ECO:0000256" key="1">
    <source>
        <dbReference type="SAM" id="MobiDB-lite"/>
    </source>
</evidence>
<evidence type="ECO:0000313" key="3">
    <source>
        <dbReference type="Proteomes" id="UP001160148"/>
    </source>
</evidence>
<sequence>MSRTHTASSELLADLRELERLNEMRWRQFPMSPKTASKPSRAGGQQTNQGTTHYRRGTDKGTASSETHLSSSGFVAGPRGTPPPQFGVIIVLKRGT</sequence>
<name>A0AAV0WFG8_9HEMI</name>
<dbReference type="EMBL" id="CARXXK010000002">
    <property type="protein sequence ID" value="CAI6354650.1"/>
    <property type="molecule type" value="Genomic_DNA"/>
</dbReference>
<feature type="region of interest" description="Disordered" evidence="1">
    <location>
        <begin position="24"/>
        <end position="96"/>
    </location>
</feature>
<feature type="compositionally biased region" description="Polar residues" evidence="1">
    <location>
        <begin position="61"/>
        <end position="73"/>
    </location>
</feature>
<dbReference type="Proteomes" id="UP001160148">
    <property type="component" value="Unassembled WGS sequence"/>
</dbReference>
<reference evidence="2 3" key="1">
    <citation type="submission" date="2023-01" db="EMBL/GenBank/DDBJ databases">
        <authorList>
            <person name="Whitehead M."/>
        </authorList>
    </citation>
    <scope>NUCLEOTIDE SEQUENCE [LARGE SCALE GENOMIC DNA]</scope>
</reference>